<dbReference type="AlphaFoldDB" id="A0A8S1BRT8"/>
<reference evidence="8 9" key="1">
    <citation type="submission" date="2020-04" db="EMBL/GenBank/DDBJ databases">
        <authorList>
            <person name="Alioto T."/>
            <person name="Alioto T."/>
            <person name="Gomez Garrido J."/>
        </authorList>
    </citation>
    <scope>NUCLEOTIDE SEQUENCE [LARGE SCALE GENOMIC DNA]</scope>
</reference>
<feature type="compositionally biased region" description="Gly residues" evidence="6">
    <location>
        <begin position="88"/>
        <end position="97"/>
    </location>
</feature>
<keyword evidence="9" id="KW-1185">Reference proteome</keyword>
<evidence type="ECO:0000313" key="8">
    <source>
        <dbReference type="EMBL" id="CAB3362186.1"/>
    </source>
</evidence>
<name>A0A8S1BRT8_9INSE</name>
<gene>
    <name evidence="8" type="ORF">CLODIP_2_CD04960</name>
</gene>
<dbReference type="EMBL" id="CADEPI010000008">
    <property type="protein sequence ID" value="CAB3362186.1"/>
    <property type="molecule type" value="Genomic_DNA"/>
</dbReference>
<dbReference type="OrthoDB" id="10248537at2759"/>
<dbReference type="InterPro" id="IPR011992">
    <property type="entry name" value="EF-hand-dom_pair"/>
</dbReference>
<feature type="compositionally biased region" description="Gly residues" evidence="6">
    <location>
        <begin position="37"/>
        <end position="46"/>
    </location>
</feature>
<dbReference type="PROSITE" id="PS50222">
    <property type="entry name" value="EF_HAND_2"/>
    <property type="match status" value="2"/>
</dbReference>
<evidence type="ECO:0000256" key="3">
    <source>
        <dbReference type="ARBA" id="ARBA00022723"/>
    </source>
</evidence>
<evidence type="ECO:0000256" key="6">
    <source>
        <dbReference type="SAM" id="MobiDB-lite"/>
    </source>
</evidence>
<proteinExistence type="predicted"/>
<dbReference type="InterPro" id="IPR002048">
    <property type="entry name" value="EF_hand_dom"/>
</dbReference>
<evidence type="ECO:0000313" key="9">
    <source>
        <dbReference type="Proteomes" id="UP000494165"/>
    </source>
</evidence>
<evidence type="ECO:0000256" key="2">
    <source>
        <dbReference type="ARBA" id="ARBA00022490"/>
    </source>
</evidence>
<dbReference type="Gene3D" id="1.10.238.10">
    <property type="entry name" value="EF-hand"/>
    <property type="match status" value="1"/>
</dbReference>
<feature type="compositionally biased region" description="Gly residues" evidence="6">
    <location>
        <begin position="71"/>
        <end position="80"/>
    </location>
</feature>
<protein>
    <recommendedName>
        <fullName evidence="7">EF-hand domain-containing protein</fullName>
    </recommendedName>
</protein>
<evidence type="ECO:0000259" key="7">
    <source>
        <dbReference type="PROSITE" id="PS50222"/>
    </source>
</evidence>
<evidence type="ECO:0000256" key="5">
    <source>
        <dbReference type="ARBA" id="ARBA00022837"/>
    </source>
</evidence>
<dbReference type="Pfam" id="PF13499">
    <property type="entry name" value="EF-hand_7"/>
    <property type="match status" value="2"/>
</dbReference>
<feature type="domain" description="EF-hand" evidence="7">
    <location>
        <begin position="98"/>
        <end position="133"/>
    </location>
</feature>
<dbReference type="InterPro" id="IPR018247">
    <property type="entry name" value="EF_Hand_1_Ca_BS"/>
</dbReference>
<dbReference type="PANTHER" id="PTHR46212">
    <property type="entry name" value="PEFLIN"/>
    <property type="match status" value="1"/>
</dbReference>
<feature type="region of interest" description="Disordered" evidence="6">
    <location>
        <begin position="37"/>
        <end position="97"/>
    </location>
</feature>
<accession>A0A8S1BRT8</accession>
<dbReference type="PROSITE" id="PS00018">
    <property type="entry name" value="EF_HAND_1"/>
    <property type="match status" value="2"/>
</dbReference>
<dbReference type="GO" id="GO:0005509">
    <property type="term" value="F:calcium ion binding"/>
    <property type="evidence" value="ECO:0007669"/>
    <property type="project" value="InterPro"/>
</dbReference>
<dbReference type="GO" id="GO:0048306">
    <property type="term" value="F:calcium-dependent protein binding"/>
    <property type="evidence" value="ECO:0007669"/>
    <property type="project" value="UniProtKB-ARBA"/>
</dbReference>
<organism evidence="8 9">
    <name type="scientific">Cloeon dipterum</name>
    <dbReference type="NCBI Taxonomy" id="197152"/>
    <lineage>
        <taxon>Eukaryota</taxon>
        <taxon>Metazoa</taxon>
        <taxon>Ecdysozoa</taxon>
        <taxon>Arthropoda</taxon>
        <taxon>Hexapoda</taxon>
        <taxon>Insecta</taxon>
        <taxon>Pterygota</taxon>
        <taxon>Palaeoptera</taxon>
        <taxon>Ephemeroptera</taxon>
        <taxon>Pisciforma</taxon>
        <taxon>Baetidae</taxon>
        <taxon>Cloeon</taxon>
    </lineage>
</organism>
<dbReference type="Proteomes" id="UP000494165">
    <property type="component" value="Unassembled WGS sequence"/>
</dbReference>
<dbReference type="SMART" id="SM00054">
    <property type="entry name" value="EFh"/>
    <property type="match status" value="3"/>
</dbReference>
<feature type="domain" description="EF-hand" evidence="7">
    <location>
        <begin position="165"/>
        <end position="200"/>
    </location>
</feature>
<feature type="compositionally biased region" description="Gly residues" evidence="6">
    <location>
        <begin position="54"/>
        <end position="63"/>
    </location>
</feature>
<comment type="subcellular location">
    <subcellularLocation>
        <location evidence="1">Cytoplasm</location>
    </subcellularLocation>
</comment>
<keyword evidence="2" id="KW-0963">Cytoplasm</keyword>
<dbReference type="PANTHER" id="PTHR46212:SF3">
    <property type="entry name" value="GH27120P"/>
    <property type="match status" value="1"/>
</dbReference>
<evidence type="ECO:0000256" key="4">
    <source>
        <dbReference type="ARBA" id="ARBA00022737"/>
    </source>
</evidence>
<dbReference type="SUPFAM" id="SSF47473">
    <property type="entry name" value="EF-hand"/>
    <property type="match status" value="1"/>
</dbReference>
<comment type="caution">
    <text evidence="8">The sequence shown here is derived from an EMBL/GenBank/DDBJ whole genome shotgun (WGS) entry which is preliminary data.</text>
</comment>
<keyword evidence="5" id="KW-0106">Calcium</keyword>
<dbReference type="GO" id="GO:0005737">
    <property type="term" value="C:cytoplasm"/>
    <property type="evidence" value="ECO:0007669"/>
    <property type="project" value="UniProtKB-SubCell"/>
</dbReference>
<dbReference type="InterPro" id="IPR051426">
    <property type="entry name" value="Peflin/Sorcin_CaBP"/>
</dbReference>
<dbReference type="CDD" id="cd16184">
    <property type="entry name" value="EFh_PEF_peflin"/>
    <property type="match status" value="1"/>
</dbReference>
<keyword evidence="3" id="KW-0479">Metal-binding</keyword>
<evidence type="ECO:0000256" key="1">
    <source>
        <dbReference type="ARBA" id="ARBA00004496"/>
    </source>
</evidence>
<sequence length="267" mass="27616">MAYPGAPGGYPGGQGGGYPGQQPGGYPGGAGGYPGAAPGGYPGGHPGSAPPGGHPGGYAGGHPGSAPPGGHPGGYAGGHPGAAPPGGHPGGYPGGYPGVSPEIQGWFQAVDSDRSGKISAMELQAALVNGQGRTFSDTACALMIGMFDRDRSGTIDMMEFQQLFGYINQWLSAFKGFDRDNSGFIDESELTQAFMQMGYRFSPDFVKFLVAKSDPATKNKVSVDQFIVICVQIQRFTEAFKTRDTEMRGVINIGYEDFMTIALSASV</sequence>
<keyword evidence="4" id="KW-0677">Repeat</keyword>